<dbReference type="SUPFAM" id="SSF81593">
    <property type="entry name" value="Nucleotidyltransferase substrate binding subunit/domain"/>
    <property type="match status" value="1"/>
</dbReference>
<proteinExistence type="inferred from homology"/>
<evidence type="ECO:0000313" key="8">
    <source>
        <dbReference type="EMBL" id="SNT68253.1"/>
    </source>
</evidence>
<comment type="cofactor">
    <cofactor evidence="6">
        <name>Mg(2+)</name>
        <dbReference type="ChEBI" id="CHEBI:18420"/>
    </cofactor>
</comment>
<dbReference type="CDD" id="cd04899">
    <property type="entry name" value="ACT_ACR-UUR-like_2"/>
    <property type="match status" value="1"/>
</dbReference>
<dbReference type="EMBL" id="FZQA01000001">
    <property type="protein sequence ID" value="SNT68253.1"/>
    <property type="molecule type" value="Genomic_DNA"/>
</dbReference>
<dbReference type="SUPFAM" id="SSF81891">
    <property type="entry name" value="Poly A polymerase C-terminal region-like"/>
    <property type="match status" value="1"/>
</dbReference>
<comment type="caution">
    <text evidence="6">Lacks conserved residue(s) required for the propagation of feature annotation.</text>
</comment>
<comment type="catalytic activity">
    <reaction evidence="6">
        <text>[protein-PII]-L-tyrosine + UTP = [protein-PII]-uridylyl-L-tyrosine + diphosphate</text>
        <dbReference type="Rhea" id="RHEA:13673"/>
        <dbReference type="Rhea" id="RHEA-COMP:12147"/>
        <dbReference type="Rhea" id="RHEA-COMP:12148"/>
        <dbReference type="ChEBI" id="CHEBI:33019"/>
        <dbReference type="ChEBI" id="CHEBI:46398"/>
        <dbReference type="ChEBI" id="CHEBI:46858"/>
        <dbReference type="ChEBI" id="CHEBI:90602"/>
        <dbReference type="EC" id="2.7.7.59"/>
    </reaction>
</comment>
<dbReference type="SUPFAM" id="SSF55021">
    <property type="entry name" value="ACT-like"/>
    <property type="match status" value="2"/>
</dbReference>
<evidence type="ECO:0000256" key="5">
    <source>
        <dbReference type="ARBA" id="ARBA00023268"/>
    </source>
</evidence>
<evidence type="ECO:0000256" key="6">
    <source>
        <dbReference type="HAMAP-Rule" id="MF_00277"/>
    </source>
</evidence>
<protein>
    <recommendedName>
        <fullName evidence="6">Bifunctional uridylyltransferase/uridylyl-removing enzyme</fullName>
        <shortName evidence="6">UTase/UR</shortName>
    </recommendedName>
    <alternativeName>
        <fullName evidence="6">Bifunctional [protein-PII] modification enzyme</fullName>
    </alternativeName>
    <alternativeName>
        <fullName evidence="6">Bifunctional nitrogen sensor protein</fullName>
    </alternativeName>
    <domain>
        <recommendedName>
            <fullName evidence="6">[Protein-PII] uridylyltransferase</fullName>
            <shortName evidence="6">PII uridylyltransferase</shortName>
            <shortName evidence="6">UTase</shortName>
            <ecNumber evidence="6">2.7.7.59</ecNumber>
        </recommendedName>
    </domain>
    <domain>
        <recommendedName>
            <fullName evidence="6">[Protein-PII]-UMP uridylyl-removing enzyme</fullName>
            <shortName evidence="6">UR</shortName>
            <ecNumber evidence="6">3.1.4.-</ecNumber>
        </recommendedName>
    </domain>
</protein>
<keyword evidence="9" id="KW-1185">Reference proteome</keyword>
<dbReference type="PIRSF" id="PIRSF006288">
    <property type="entry name" value="PII_uridyltransf"/>
    <property type="match status" value="1"/>
</dbReference>
<dbReference type="CDD" id="cd04873">
    <property type="entry name" value="ACT_UUR-ACR-like"/>
    <property type="match status" value="1"/>
</dbReference>
<dbReference type="InterPro" id="IPR010043">
    <property type="entry name" value="UTase/UR"/>
</dbReference>
<dbReference type="NCBIfam" id="TIGR01693">
    <property type="entry name" value="UTase_glnD"/>
    <property type="match status" value="1"/>
</dbReference>
<sequence length="908" mass="99325">MTAALDDRARRAPPVRPGQPAAEIVAAACARERAGQSHGETGQALKILIEQRRRGVVSSYARGDVAAARLSGIVEEAVAALFAEGAKSHPAAARKLALAAVGGFGRGELAPYSDVDLLFLHPAGDDGMRPLLDFILYPLWDAGLKVGHAVHTPASAVAFAKEDMVARTAYLDARLLCGEAALFRDFAARYDKLRKRTKKQFAAAKRAELEERHAKSEQTRYLAEPDLKEGKGGLRDLQTIAWLYKYEYGAALGASGAPKKLLTPEQLRTFRRCARFLWSARFQLHDLAGRAEEKLSFDVQPALAERLGYADRGGMLAAERLMKDYFVNAMEAGRLMRIAAARLEEERERLSPKALKVLPKALARDEAGEKANLKLVHGRLHFASPARARRRPADLFRLFRAFSKRPDFDLHPDALALAASVARLVAPQVRADPVIAKLFLAALVEAKDPAKTLRLMTETGLLGRYIPAFGKIVGRIEYGLHRRYSIDENVFRSIGVLAEIERGAARARHPVASKILAAAPARAPFYLAVLLHETIWGMREKDAAACERLVARIARRLGLEAEDAALVGWAAARPHLMIRTAERRNLAEPRAVARFAESVGEKRRLDLLLVLSVCHQRVVGPDSWDEWTRRQLTDLYEAAAAWLDGGEDGLAAHMAARAEAARAGARALLEDWPEKEKDAFLGGLSDEIMRALDPEIVARVGALARSAAVEGRKEAVALRAREDGDVEAVVYARDRLGLLADLAGAIAACGVSVRNVQVLTSAGGQAIDVFTLQSENENPLDDPGRLRLLHGRLLEAARAAPDRARTPARRLGDRRAIFDVEPAVRIDLDWSQDCTIVEAEGRDRPGLLYDLTAALAEIGVGIVSAHIATYGARAVDAFYLQDAPGYKITNRRRLQSIERRLLAALRSG</sequence>
<feature type="region of interest" description="Uridylyltransferase" evidence="6">
    <location>
        <begin position="1"/>
        <end position="361"/>
    </location>
</feature>
<comment type="catalytic activity">
    <reaction evidence="6">
        <text>[protein-PII]-uridylyl-L-tyrosine + H2O = [protein-PII]-L-tyrosine + UMP + H(+)</text>
        <dbReference type="Rhea" id="RHEA:48600"/>
        <dbReference type="Rhea" id="RHEA-COMP:12147"/>
        <dbReference type="Rhea" id="RHEA-COMP:12148"/>
        <dbReference type="ChEBI" id="CHEBI:15377"/>
        <dbReference type="ChEBI" id="CHEBI:15378"/>
        <dbReference type="ChEBI" id="CHEBI:46858"/>
        <dbReference type="ChEBI" id="CHEBI:57865"/>
        <dbReference type="ChEBI" id="CHEBI:90602"/>
    </reaction>
</comment>
<evidence type="ECO:0000256" key="2">
    <source>
        <dbReference type="ARBA" id="ARBA00022695"/>
    </source>
</evidence>
<keyword evidence="2 6" id="KW-0548">Nucleotidyltransferase</keyword>
<name>A0A239PLN8_9PROT</name>
<gene>
    <name evidence="6" type="primary">glnD</name>
    <name evidence="8" type="ORF">SAMN06297382_0754</name>
</gene>
<dbReference type="EC" id="3.1.4.-" evidence="6"/>
<evidence type="ECO:0000313" key="9">
    <source>
        <dbReference type="Proteomes" id="UP000198346"/>
    </source>
</evidence>
<dbReference type="InterPro" id="IPR013546">
    <property type="entry name" value="PII_UdlTrfase/GS_AdlTrfase"/>
</dbReference>
<dbReference type="Gene3D" id="3.30.460.10">
    <property type="entry name" value="Beta Polymerase, domain 2"/>
    <property type="match status" value="1"/>
</dbReference>
<organism evidence="8 9">
    <name type="scientific">Amphiplicatus metriothermophilus</name>
    <dbReference type="NCBI Taxonomy" id="1519374"/>
    <lineage>
        <taxon>Bacteria</taxon>
        <taxon>Pseudomonadati</taxon>
        <taxon>Pseudomonadota</taxon>
        <taxon>Alphaproteobacteria</taxon>
        <taxon>Parvularculales</taxon>
        <taxon>Parvularculaceae</taxon>
        <taxon>Amphiplicatus</taxon>
    </lineage>
</organism>
<evidence type="ECO:0000256" key="3">
    <source>
        <dbReference type="ARBA" id="ARBA00022801"/>
    </source>
</evidence>
<dbReference type="InterPro" id="IPR002912">
    <property type="entry name" value="ACT_dom"/>
</dbReference>
<feature type="domain" description="ACT" evidence="7">
    <location>
        <begin position="836"/>
        <end position="908"/>
    </location>
</feature>
<dbReference type="AlphaFoldDB" id="A0A239PLN8"/>
<dbReference type="OrthoDB" id="9758038at2"/>
<evidence type="ECO:0000259" key="7">
    <source>
        <dbReference type="PROSITE" id="PS51671"/>
    </source>
</evidence>
<dbReference type="GO" id="GO:0006808">
    <property type="term" value="P:regulation of nitrogen utilization"/>
    <property type="evidence" value="ECO:0007669"/>
    <property type="project" value="UniProtKB-UniRule"/>
</dbReference>
<comment type="domain">
    <text evidence="6">Has four distinct domains: an N-terminal nucleotidyltransferase (NT) domain responsible for UTase activity, a central HD domain that encodes UR activity, and two C-terminal ACT domains that seem to have a role in glutamine sensing.</text>
</comment>
<reference evidence="8 9" key="1">
    <citation type="submission" date="2017-07" db="EMBL/GenBank/DDBJ databases">
        <authorList>
            <person name="Sun Z.S."/>
            <person name="Albrecht U."/>
            <person name="Echele G."/>
            <person name="Lee C.C."/>
        </authorList>
    </citation>
    <scope>NUCLEOTIDE SEQUENCE [LARGE SCALE GENOMIC DNA]</scope>
    <source>
        <strain evidence="8 9">CGMCC 1.12710</strain>
    </source>
</reference>
<dbReference type="HAMAP" id="MF_00277">
    <property type="entry name" value="PII_uridylyl_transf"/>
    <property type="match status" value="1"/>
</dbReference>
<keyword evidence="1 6" id="KW-0808">Transferase</keyword>
<dbReference type="PANTHER" id="PTHR47320">
    <property type="entry name" value="BIFUNCTIONAL URIDYLYLTRANSFERASE/URIDYLYL-REMOVING ENZYME"/>
    <property type="match status" value="1"/>
</dbReference>
<dbReference type="Gene3D" id="3.30.70.260">
    <property type="match status" value="1"/>
</dbReference>
<evidence type="ECO:0000256" key="1">
    <source>
        <dbReference type="ARBA" id="ARBA00022679"/>
    </source>
</evidence>
<comment type="function">
    <text evidence="6">Modifies, by uridylylation and deuridylylation, the PII regulatory proteins (GlnB and homologs), in response to the nitrogen status of the cell that GlnD senses through the glutamine level. Under low glutamine levels, catalyzes the conversion of the PII proteins and UTP to PII-UMP and PPi, while under higher glutamine levels, GlnD hydrolyzes PII-UMP to PII and UMP (deuridylylation). Thus, controls uridylylation state and activity of the PII proteins, and plays an important role in the regulation of nitrogen metabolism.</text>
</comment>
<keyword evidence="4 6" id="KW-0460">Magnesium</keyword>
<keyword evidence="5 6" id="KW-0511">Multifunctional enzyme</keyword>
<dbReference type="InterPro" id="IPR043519">
    <property type="entry name" value="NT_sf"/>
</dbReference>
<dbReference type="EC" id="2.7.7.59" evidence="6"/>
<dbReference type="SUPFAM" id="SSF81301">
    <property type="entry name" value="Nucleotidyltransferase"/>
    <property type="match status" value="1"/>
</dbReference>
<dbReference type="Proteomes" id="UP000198346">
    <property type="component" value="Unassembled WGS sequence"/>
</dbReference>
<dbReference type="PANTHER" id="PTHR47320:SF1">
    <property type="entry name" value="BIFUNCTIONAL URIDYLYLTRANSFERASE_URIDYLYL-REMOVING ENZYME"/>
    <property type="match status" value="1"/>
</dbReference>
<dbReference type="GO" id="GO:0008773">
    <property type="term" value="F:[protein-PII] uridylyltransferase activity"/>
    <property type="evidence" value="ECO:0007669"/>
    <property type="project" value="UniProtKB-UniRule"/>
</dbReference>
<accession>A0A239PLN8</accession>
<dbReference type="InterPro" id="IPR045865">
    <property type="entry name" value="ACT-like_dom_sf"/>
</dbReference>
<dbReference type="RefSeq" id="WP_089411209.1">
    <property type="nucleotide sequence ID" value="NZ_FZQA01000001.1"/>
</dbReference>
<dbReference type="GO" id="GO:0008081">
    <property type="term" value="F:phosphoric diester hydrolase activity"/>
    <property type="evidence" value="ECO:0007669"/>
    <property type="project" value="UniProtKB-UniRule"/>
</dbReference>
<dbReference type="PROSITE" id="PS51671">
    <property type="entry name" value="ACT"/>
    <property type="match status" value="2"/>
</dbReference>
<comment type="similarity">
    <text evidence="6">Belongs to the GlnD family.</text>
</comment>
<keyword evidence="3 6" id="KW-0378">Hydrolase</keyword>
<comment type="activity regulation">
    <text evidence="6">Uridylyltransferase (UTase) activity is inhibited by glutamine, while glutamine activates uridylyl-removing (UR) activity.</text>
</comment>
<feature type="domain" description="ACT" evidence="7">
    <location>
        <begin position="727"/>
        <end position="807"/>
    </location>
</feature>
<dbReference type="Pfam" id="PF08335">
    <property type="entry name" value="GlnD_UR_UTase"/>
    <property type="match status" value="1"/>
</dbReference>
<evidence type="ECO:0000256" key="4">
    <source>
        <dbReference type="ARBA" id="ARBA00022842"/>
    </source>
</evidence>